<dbReference type="InterPro" id="IPR046867">
    <property type="entry name" value="AldOxase/xan_DH_MoCoBD2"/>
</dbReference>
<evidence type="ECO:0000313" key="2">
    <source>
        <dbReference type="EMBL" id="MBI4250890.1"/>
    </source>
</evidence>
<name>A0A932ZSV6_UNCTE</name>
<dbReference type="GO" id="GO:0016491">
    <property type="term" value="F:oxidoreductase activity"/>
    <property type="evidence" value="ECO:0007669"/>
    <property type="project" value="InterPro"/>
</dbReference>
<gene>
    <name evidence="2" type="ORF">HY618_00385</name>
</gene>
<dbReference type="Proteomes" id="UP000752292">
    <property type="component" value="Unassembled WGS sequence"/>
</dbReference>
<accession>A0A932ZSV6</accession>
<protein>
    <submittedName>
        <fullName evidence="2">Xanthine dehydrogenase family protein molybdopterin-binding subunit</fullName>
    </submittedName>
</protein>
<dbReference type="InterPro" id="IPR052516">
    <property type="entry name" value="N-heterocyclic_Hydroxylase"/>
</dbReference>
<dbReference type="PANTHER" id="PTHR47495:SF2">
    <property type="entry name" value="ALDEHYDE DEHYDROGENASE"/>
    <property type="match status" value="1"/>
</dbReference>
<sequence>GRRITGQGWFSTGPLTFNPETGEGKPFMVYSYGVQVADVEVDPGTGEVWVRRMVAAHDVGRAINPDGVVGQIQGGIEMGLGQALIEEVGVDGGKVLTPDLARYEIPVSMDTPEMRVFIVEDRNATGPYGAKGVGESALVPTLAAIANAVRDAIGRRIFRLPITPERVALALRKGTGGR</sequence>
<evidence type="ECO:0000313" key="3">
    <source>
        <dbReference type="Proteomes" id="UP000752292"/>
    </source>
</evidence>
<organism evidence="2 3">
    <name type="scientific">Tectimicrobiota bacterium</name>
    <dbReference type="NCBI Taxonomy" id="2528274"/>
    <lineage>
        <taxon>Bacteria</taxon>
        <taxon>Pseudomonadati</taxon>
        <taxon>Nitrospinota/Tectimicrobiota group</taxon>
        <taxon>Candidatus Tectimicrobiota</taxon>
    </lineage>
</organism>
<dbReference type="AlphaFoldDB" id="A0A932ZSV6"/>
<evidence type="ECO:0000259" key="1">
    <source>
        <dbReference type="Pfam" id="PF20256"/>
    </source>
</evidence>
<comment type="caution">
    <text evidence="2">The sequence shown here is derived from an EMBL/GenBank/DDBJ whole genome shotgun (WGS) entry which is preliminary data.</text>
</comment>
<dbReference type="EMBL" id="JACQRX010000018">
    <property type="protein sequence ID" value="MBI4250890.1"/>
    <property type="molecule type" value="Genomic_DNA"/>
</dbReference>
<dbReference type="Gene3D" id="3.30.365.10">
    <property type="entry name" value="Aldehyde oxidase/xanthine dehydrogenase, molybdopterin binding domain"/>
    <property type="match status" value="2"/>
</dbReference>
<feature type="domain" description="Aldehyde oxidase/xanthine dehydrogenase second molybdopterin binding" evidence="1">
    <location>
        <begin position="4"/>
        <end position="112"/>
    </location>
</feature>
<dbReference type="InterPro" id="IPR037165">
    <property type="entry name" value="AldOxase/xan_DH_Mopterin-bd_sf"/>
</dbReference>
<proteinExistence type="predicted"/>
<feature type="non-terminal residue" evidence="2">
    <location>
        <position position="1"/>
    </location>
</feature>
<dbReference type="Pfam" id="PF20256">
    <property type="entry name" value="MoCoBD_2"/>
    <property type="match status" value="1"/>
</dbReference>
<dbReference type="SUPFAM" id="SSF56003">
    <property type="entry name" value="Molybdenum cofactor-binding domain"/>
    <property type="match status" value="1"/>
</dbReference>
<reference evidence="2" key="1">
    <citation type="submission" date="2020-07" db="EMBL/GenBank/DDBJ databases">
        <title>Huge and variable diversity of episymbiotic CPR bacteria and DPANN archaea in groundwater ecosystems.</title>
        <authorList>
            <person name="He C.Y."/>
            <person name="Keren R."/>
            <person name="Whittaker M."/>
            <person name="Farag I.F."/>
            <person name="Doudna J."/>
            <person name="Cate J.H.D."/>
            <person name="Banfield J.F."/>
        </authorList>
    </citation>
    <scope>NUCLEOTIDE SEQUENCE</scope>
    <source>
        <strain evidence="2">NC_groundwater_1370_Ag_S-0.2um_69_93</strain>
    </source>
</reference>
<dbReference type="PANTHER" id="PTHR47495">
    <property type="entry name" value="ALDEHYDE DEHYDROGENASE"/>
    <property type="match status" value="1"/>
</dbReference>